<dbReference type="Pfam" id="PF00270">
    <property type="entry name" value="DEAD"/>
    <property type="match status" value="1"/>
</dbReference>
<dbReference type="GO" id="GO:0006289">
    <property type="term" value="P:nucleotide-excision repair"/>
    <property type="evidence" value="ECO:0007669"/>
    <property type="project" value="TreeGrafter"/>
</dbReference>
<keyword evidence="1" id="KW-0547">Nucleotide-binding</keyword>
<gene>
    <name evidence="6" type="ORF">INT45_005790</name>
</gene>
<dbReference type="InterPro" id="IPR001650">
    <property type="entry name" value="Helicase_C-like"/>
</dbReference>
<evidence type="ECO:0000259" key="4">
    <source>
        <dbReference type="PROSITE" id="PS51192"/>
    </source>
</evidence>
<keyword evidence="2" id="KW-0067">ATP-binding</keyword>
<keyword evidence="7" id="KW-1185">Reference proteome</keyword>
<accession>A0A8H7SC72</accession>
<reference evidence="6 7" key="1">
    <citation type="submission" date="2020-12" db="EMBL/GenBank/DDBJ databases">
        <title>Metabolic potential, ecology and presence of endohyphal bacteria is reflected in genomic diversity of Mucoromycotina.</title>
        <authorList>
            <person name="Muszewska A."/>
            <person name="Okrasinska A."/>
            <person name="Steczkiewicz K."/>
            <person name="Drgas O."/>
            <person name="Orlowska M."/>
            <person name="Perlinska-Lenart U."/>
            <person name="Aleksandrzak-Piekarczyk T."/>
            <person name="Szatraj K."/>
            <person name="Zielenkiewicz U."/>
            <person name="Pilsyk S."/>
            <person name="Malc E."/>
            <person name="Mieczkowski P."/>
            <person name="Kruszewska J.S."/>
            <person name="Biernat P."/>
            <person name="Pawlowska J."/>
        </authorList>
    </citation>
    <scope>NUCLEOTIDE SEQUENCE [LARGE SCALE GENOMIC DNA]</scope>
    <source>
        <strain evidence="6 7">CBS 142.35</strain>
    </source>
</reference>
<dbReference type="InterPro" id="IPR014001">
    <property type="entry name" value="Helicase_ATP-bd"/>
</dbReference>
<dbReference type="Gene3D" id="3.40.50.300">
    <property type="entry name" value="P-loop containing nucleotide triphosphate hydrolases"/>
    <property type="match status" value="2"/>
</dbReference>
<dbReference type="PANTHER" id="PTHR47957:SF3">
    <property type="entry name" value="ATP-DEPENDENT HELICASE HRQ1"/>
    <property type="match status" value="1"/>
</dbReference>
<organism evidence="6 7">
    <name type="scientific">Circinella minor</name>
    <dbReference type="NCBI Taxonomy" id="1195481"/>
    <lineage>
        <taxon>Eukaryota</taxon>
        <taxon>Fungi</taxon>
        <taxon>Fungi incertae sedis</taxon>
        <taxon>Mucoromycota</taxon>
        <taxon>Mucoromycotina</taxon>
        <taxon>Mucoromycetes</taxon>
        <taxon>Mucorales</taxon>
        <taxon>Lichtheimiaceae</taxon>
        <taxon>Circinella</taxon>
    </lineage>
</organism>
<dbReference type="Proteomes" id="UP000646827">
    <property type="component" value="Unassembled WGS sequence"/>
</dbReference>
<feature type="region of interest" description="Disordered" evidence="3">
    <location>
        <begin position="1"/>
        <end position="43"/>
    </location>
</feature>
<dbReference type="OrthoDB" id="18781at2759"/>
<evidence type="ECO:0000313" key="7">
    <source>
        <dbReference type="Proteomes" id="UP000646827"/>
    </source>
</evidence>
<dbReference type="GO" id="GO:0003676">
    <property type="term" value="F:nucleic acid binding"/>
    <property type="evidence" value="ECO:0007669"/>
    <property type="project" value="InterPro"/>
</dbReference>
<dbReference type="InterPro" id="IPR027417">
    <property type="entry name" value="P-loop_NTPase"/>
</dbReference>
<feature type="compositionally biased region" description="Basic residues" evidence="3">
    <location>
        <begin position="1"/>
        <end position="10"/>
    </location>
</feature>
<dbReference type="InterPro" id="IPR018973">
    <property type="entry name" value="MZB"/>
</dbReference>
<dbReference type="Pfam" id="PF09369">
    <property type="entry name" value="MZB"/>
    <property type="match status" value="1"/>
</dbReference>
<evidence type="ECO:0000256" key="2">
    <source>
        <dbReference type="ARBA" id="ARBA00022840"/>
    </source>
</evidence>
<proteinExistence type="predicted"/>
<name>A0A8H7SC72_9FUNG</name>
<feature type="domain" description="Helicase ATP-binding" evidence="4">
    <location>
        <begin position="287"/>
        <end position="470"/>
    </location>
</feature>
<dbReference type="SUPFAM" id="SSF52540">
    <property type="entry name" value="P-loop containing nucleoside triphosphate hydrolases"/>
    <property type="match status" value="1"/>
</dbReference>
<dbReference type="GO" id="GO:0043138">
    <property type="term" value="F:3'-5' DNA helicase activity"/>
    <property type="evidence" value="ECO:0007669"/>
    <property type="project" value="TreeGrafter"/>
</dbReference>
<dbReference type="CDD" id="cd18797">
    <property type="entry name" value="SF2_C_Hrq"/>
    <property type="match status" value="1"/>
</dbReference>
<dbReference type="Pfam" id="PF00271">
    <property type="entry name" value="Helicase_C"/>
    <property type="match status" value="1"/>
</dbReference>
<dbReference type="AlphaFoldDB" id="A0A8H7SC72"/>
<evidence type="ECO:0000313" key="6">
    <source>
        <dbReference type="EMBL" id="KAG2226825.1"/>
    </source>
</evidence>
<dbReference type="Pfam" id="PF22982">
    <property type="entry name" value="WHD_HRQ1"/>
    <property type="match status" value="1"/>
</dbReference>
<dbReference type="SMART" id="SM00487">
    <property type="entry name" value="DEXDc"/>
    <property type="match status" value="1"/>
</dbReference>
<evidence type="ECO:0000259" key="5">
    <source>
        <dbReference type="PROSITE" id="PS51194"/>
    </source>
</evidence>
<comment type="caution">
    <text evidence="6">The sequence shown here is derived from an EMBL/GenBank/DDBJ whole genome shotgun (WGS) entry which is preliminary data.</text>
</comment>
<dbReference type="GO" id="GO:0005634">
    <property type="term" value="C:nucleus"/>
    <property type="evidence" value="ECO:0007669"/>
    <property type="project" value="TreeGrafter"/>
</dbReference>
<dbReference type="GO" id="GO:0036297">
    <property type="term" value="P:interstrand cross-link repair"/>
    <property type="evidence" value="ECO:0007669"/>
    <property type="project" value="TreeGrafter"/>
</dbReference>
<dbReference type="InterPro" id="IPR055227">
    <property type="entry name" value="HRQ1_WHD"/>
</dbReference>
<dbReference type="PROSITE" id="PS51194">
    <property type="entry name" value="HELICASE_CTER"/>
    <property type="match status" value="1"/>
</dbReference>
<dbReference type="PANTHER" id="PTHR47957">
    <property type="entry name" value="ATP-DEPENDENT HELICASE HRQ1"/>
    <property type="match status" value="1"/>
</dbReference>
<dbReference type="EMBL" id="JAEPRB010000013">
    <property type="protein sequence ID" value="KAG2226825.1"/>
    <property type="molecule type" value="Genomic_DNA"/>
</dbReference>
<evidence type="ECO:0008006" key="8">
    <source>
        <dbReference type="Google" id="ProtNLM"/>
    </source>
</evidence>
<sequence>MSTSNIKKRQHDNDKEQEEDQQLIITTKAQKKQKKKQPEEQLPPALERLQTIFSRLNTFCAFCDARLLTVLTWSRIQSSVTDVNLTDLAAINVILPDFITFTLQEEQEELTIEFGKLISKRVAREKQSTALQNKGDEWEYSKYTNKSNIKPDQIKKTVDTRNHRFQQALRKFVLSCRKQGLDPETHLAKELKQHIPEQANEHVVAEEDLGPDHEKFSEERSMHEIINQMQVQKFYRGQLVNGECHRRFPEKVARFGELTPPIHQEIEHTLKEKGITQLYTHQTEAINGLRNNNQHVIVATSTASGKSLIYQIPVLEKLLQDKASRAMYIFPTKALAQDQMRALQEFIQYSPLLKDIKISTFDGDTPSDQRMHIRSTANVIFTNPDMLHHSILPNAKQWHWFLTSLKFVVVDELHIYNGLFGTNVAFIMRRLRRLCDYFGNDSIQFISCSATIKHPDKHMKLVFGVNNVKLVDEDGAPCGKKEFVVWNPPLLKQSDPHSDRRGAVAEAADLLEYLLSNNIRTIAFCKVRKTCEMLMKQLRESLEKQNKLNMLKKVMSYRGGYMPHERRRIERQMFSGDLLGVVATNALELGVDIGSLDAVLMVGMPWSTSAMWQQSGRAGRRNNDSLAMVITDHNPMDQYYAHHPTELFEKQLDDIQFQVEDNVLVLESHLQCAAEELPIDIEKDQVYFGLRLKEVCENYLVPIGDNKYRPHPRFRPYPAQFVNIRNITEEIYTVIDVTSNRNIVLEEIEASRAAFEIYEGAIFIHQGKPYLVEELNVEKRYAKVHLTRVDWTTQQRDYTNVNALSTSMSKSIGSTKNRWNTVSYGKVQIETIVFGYYKIDKRNRIMDSLEVYMDPFIRESTGIWADVSSSALNRLDQLDIDKMASIHAAAHVLISLLPSFTSSTSVDVRTECKSPHATRARPPRIALYETQPSGIIRQAYQFFTELVTMSVEQIQNCDCENGCPSCVHLASCSEHNVLCSKLGALVILGSLLEMDVEKIGKDDKDETVL</sequence>
<feature type="domain" description="Helicase C-terminal" evidence="5">
    <location>
        <begin position="509"/>
        <end position="663"/>
    </location>
</feature>
<evidence type="ECO:0000256" key="3">
    <source>
        <dbReference type="SAM" id="MobiDB-lite"/>
    </source>
</evidence>
<dbReference type="PROSITE" id="PS51192">
    <property type="entry name" value="HELICASE_ATP_BIND_1"/>
    <property type="match status" value="1"/>
</dbReference>
<evidence type="ECO:0000256" key="1">
    <source>
        <dbReference type="ARBA" id="ARBA00022741"/>
    </source>
</evidence>
<protein>
    <recommendedName>
        <fullName evidence="8">P-loop containing nucleoside triphosphate hydrolase protein</fullName>
    </recommendedName>
</protein>
<dbReference type="CDD" id="cd17923">
    <property type="entry name" value="DEXHc_Hrq1-like"/>
    <property type="match status" value="1"/>
</dbReference>
<dbReference type="GO" id="GO:0005524">
    <property type="term" value="F:ATP binding"/>
    <property type="evidence" value="ECO:0007669"/>
    <property type="project" value="UniProtKB-KW"/>
</dbReference>
<dbReference type="SMART" id="SM00490">
    <property type="entry name" value="HELICc"/>
    <property type="match status" value="1"/>
</dbReference>
<dbReference type="InterPro" id="IPR011545">
    <property type="entry name" value="DEAD/DEAH_box_helicase_dom"/>
</dbReference>